<keyword evidence="1" id="KW-1133">Transmembrane helix</keyword>
<protein>
    <submittedName>
        <fullName evidence="2">Uncharacterized protein</fullName>
    </submittedName>
</protein>
<comment type="caution">
    <text evidence="2">The sequence shown here is derived from an EMBL/GenBank/DDBJ whole genome shotgun (WGS) entry which is preliminary data.</text>
</comment>
<dbReference type="RefSeq" id="WP_129970263.1">
    <property type="nucleotide sequence ID" value="NZ_JACCEW010000005.1"/>
</dbReference>
<organism evidence="2 3">
    <name type="scientific">Allopusillimonas soli</name>
    <dbReference type="NCBI Taxonomy" id="659016"/>
    <lineage>
        <taxon>Bacteria</taxon>
        <taxon>Pseudomonadati</taxon>
        <taxon>Pseudomonadota</taxon>
        <taxon>Betaproteobacteria</taxon>
        <taxon>Burkholderiales</taxon>
        <taxon>Alcaligenaceae</taxon>
        <taxon>Allopusillimonas</taxon>
    </lineage>
</organism>
<sequence>MSSTIIQYTLALSFTVMVACALTALVSGLVLVFFRLRTTNLTLRHPYLDRYPWERYPFPIKAAMLMDYFFRLSLPKSRWWVVGNANRLLAHVNPAEVPSRIKWPLYGLWGGCFLGIAAMILLWIMILITMA</sequence>
<dbReference type="OrthoDB" id="8685538at2"/>
<dbReference type="Proteomes" id="UP000580517">
    <property type="component" value="Unassembled WGS sequence"/>
</dbReference>
<keyword evidence="3" id="KW-1185">Reference proteome</keyword>
<evidence type="ECO:0000313" key="2">
    <source>
        <dbReference type="EMBL" id="NYT38355.1"/>
    </source>
</evidence>
<reference evidence="2 3" key="1">
    <citation type="submission" date="2020-07" db="EMBL/GenBank/DDBJ databases">
        <title>Taxonomic revisions and descriptions of new bacterial species based on genomic comparisons in the high-G+C-content subgroup of the family Alcaligenaceae.</title>
        <authorList>
            <person name="Szabo A."/>
            <person name="Felfoldi T."/>
        </authorList>
    </citation>
    <scope>NUCLEOTIDE SEQUENCE [LARGE SCALE GENOMIC DNA]</scope>
    <source>
        <strain evidence="2 3">DSM 25264</strain>
    </source>
</reference>
<feature type="transmembrane region" description="Helical" evidence="1">
    <location>
        <begin position="106"/>
        <end position="128"/>
    </location>
</feature>
<name>A0A853FC41_9BURK</name>
<accession>A0A853FC41</accession>
<gene>
    <name evidence="2" type="ORF">H0A68_15835</name>
</gene>
<proteinExistence type="predicted"/>
<keyword evidence="1" id="KW-0812">Transmembrane</keyword>
<dbReference type="EMBL" id="JACCEW010000005">
    <property type="protein sequence ID" value="NYT38355.1"/>
    <property type="molecule type" value="Genomic_DNA"/>
</dbReference>
<keyword evidence="1" id="KW-0472">Membrane</keyword>
<dbReference type="AlphaFoldDB" id="A0A853FC41"/>
<evidence type="ECO:0000313" key="3">
    <source>
        <dbReference type="Proteomes" id="UP000580517"/>
    </source>
</evidence>
<evidence type="ECO:0000256" key="1">
    <source>
        <dbReference type="SAM" id="Phobius"/>
    </source>
</evidence>
<feature type="transmembrane region" description="Helical" evidence="1">
    <location>
        <begin position="6"/>
        <end position="34"/>
    </location>
</feature>